<evidence type="ECO:0000256" key="9">
    <source>
        <dbReference type="ARBA" id="ARBA00023002"/>
    </source>
</evidence>
<dbReference type="EC" id="1.7.99.4" evidence="15"/>
<evidence type="ECO:0000313" key="15">
    <source>
        <dbReference type="EMBL" id="MBD3918567.1"/>
    </source>
</evidence>
<protein>
    <submittedName>
        <fullName evidence="15">Respiratory nitrate reductase subunit gamma</fullName>
        <ecNumber evidence="15">1.7.99.4</ecNumber>
    </submittedName>
</protein>
<feature type="transmembrane region" description="Helical" evidence="13">
    <location>
        <begin position="129"/>
        <end position="150"/>
    </location>
</feature>
<evidence type="ECO:0000256" key="8">
    <source>
        <dbReference type="ARBA" id="ARBA00022989"/>
    </source>
</evidence>
<keyword evidence="3" id="KW-1003">Cell membrane</keyword>
<dbReference type="NCBIfam" id="TIGR00351">
    <property type="entry name" value="narI"/>
    <property type="match status" value="1"/>
</dbReference>
<evidence type="ECO:0000256" key="4">
    <source>
        <dbReference type="ARBA" id="ARBA00022617"/>
    </source>
</evidence>
<proteinExistence type="predicted"/>
<dbReference type="PANTHER" id="PTHR30598:SF3">
    <property type="entry name" value="RESPIRATORY NITRATE REDUCTASE 1 GAMMA CHAIN"/>
    <property type="match status" value="1"/>
</dbReference>
<keyword evidence="12 13" id="KW-0472">Membrane</keyword>
<dbReference type="PANTHER" id="PTHR30598">
    <property type="entry name" value="NITRATE REDUCTASE PRIVATE CHAPERONE, REDOX ENZYME MATURATION PROTEIN REMP FAMILY"/>
    <property type="match status" value="1"/>
</dbReference>
<dbReference type="InterPro" id="IPR036197">
    <property type="entry name" value="NarG-like_sf"/>
</dbReference>
<gene>
    <name evidence="15" type="primary">narI</name>
    <name evidence="15" type="ORF">H8B09_07375</name>
</gene>
<evidence type="ECO:0000259" key="14">
    <source>
        <dbReference type="Pfam" id="PF02665"/>
    </source>
</evidence>
<keyword evidence="2" id="KW-0813">Transport</keyword>
<dbReference type="GO" id="GO:0016491">
    <property type="term" value="F:oxidoreductase activity"/>
    <property type="evidence" value="ECO:0007669"/>
    <property type="project" value="UniProtKB-KW"/>
</dbReference>
<keyword evidence="9 15" id="KW-0560">Oxidoreductase</keyword>
<keyword evidence="4" id="KW-0349">Heme</keyword>
<evidence type="ECO:0000256" key="3">
    <source>
        <dbReference type="ARBA" id="ARBA00022475"/>
    </source>
</evidence>
<comment type="caution">
    <text evidence="15">The sequence shown here is derived from an EMBL/GenBank/DDBJ whole genome shotgun (WGS) entry which is preliminary data.</text>
</comment>
<dbReference type="InterPro" id="IPR003816">
    <property type="entry name" value="Nitrate_red_gam"/>
</dbReference>
<evidence type="ECO:0000256" key="10">
    <source>
        <dbReference type="ARBA" id="ARBA00023004"/>
    </source>
</evidence>
<keyword evidence="11" id="KW-0534">Nitrate assimilation</keyword>
<comment type="subcellular location">
    <subcellularLocation>
        <location evidence="1">Cell membrane</location>
        <topology evidence="1">Multi-pass membrane protein</topology>
    </subcellularLocation>
</comment>
<dbReference type="SUPFAM" id="SSF103501">
    <property type="entry name" value="Respiratory nitrate reductase 1 gamma chain"/>
    <property type="match status" value="1"/>
</dbReference>
<evidence type="ECO:0000256" key="12">
    <source>
        <dbReference type="ARBA" id="ARBA00023136"/>
    </source>
</evidence>
<evidence type="ECO:0000256" key="6">
    <source>
        <dbReference type="ARBA" id="ARBA00022723"/>
    </source>
</evidence>
<dbReference type="InterPro" id="IPR051936">
    <property type="entry name" value="Heme-iron_electron_transfer"/>
</dbReference>
<evidence type="ECO:0000256" key="1">
    <source>
        <dbReference type="ARBA" id="ARBA00004651"/>
    </source>
</evidence>
<feature type="transmembrane region" description="Helical" evidence="13">
    <location>
        <begin position="86"/>
        <end position="109"/>
    </location>
</feature>
<feature type="transmembrane region" description="Helical" evidence="13">
    <location>
        <begin position="50"/>
        <end position="74"/>
    </location>
</feature>
<dbReference type="Gene3D" id="1.20.950.20">
    <property type="entry name" value="Transmembrane di-heme cytochromes, Chain C"/>
    <property type="match status" value="1"/>
</dbReference>
<keyword evidence="7" id="KW-0249">Electron transport</keyword>
<feature type="transmembrane region" description="Helical" evidence="13">
    <location>
        <begin position="6"/>
        <end position="29"/>
    </location>
</feature>
<feature type="transmembrane region" description="Helical" evidence="13">
    <location>
        <begin position="193"/>
        <end position="215"/>
    </location>
</feature>
<evidence type="ECO:0000256" key="5">
    <source>
        <dbReference type="ARBA" id="ARBA00022692"/>
    </source>
</evidence>
<keyword evidence="10" id="KW-0408">Iron</keyword>
<keyword evidence="5 13" id="KW-0812">Transmembrane</keyword>
<feature type="domain" description="NarG-like" evidence="14">
    <location>
        <begin position="7"/>
        <end position="225"/>
    </location>
</feature>
<dbReference type="Proteomes" id="UP000609346">
    <property type="component" value="Unassembled WGS sequence"/>
</dbReference>
<dbReference type="RefSeq" id="WP_191202890.1">
    <property type="nucleotide sequence ID" value="NZ_JACXZA010000002.1"/>
</dbReference>
<dbReference type="Pfam" id="PF02665">
    <property type="entry name" value="Nitrate_red_gam"/>
    <property type="match status" value="1"/>
</dbReference>
<accession>A0ABR8MRF2</accession>
<keyword evidence="16" id="KW-1185">Reference proteome</keyword>
<organism evidence="15 16">
    <name type="scientific">Paenibacillus terricola</name>
    <dbReference type="NCBI Taxonomy" id="2763503"/>
    <lineage>
        <taxon>Bacteria</taxon>
        <taxon>Bacillati</taxon>
        <taxon>Bacillota</taxon>
        <taxon>Bacilli</taxon>
        <taxon>Bacillales</taxon>
        <taxon>Paenibacillaceae</taxon>
        <taxon>Paenibacillus</taxon>
    </lineage>
</organism>
<sequence length="234" mass="26357">MSQPEWFLWGVLPYMIVVFVVSALIWRYVTNPFSWTSKSSELLEKRMLKWGSLLFHYGIIAVFFGHVAGLLVPVSVYHTLGISDEAYHIGALAGGLPAGVITLIGVLILLYRRLTVIRIRATSSVGDRVAIVVLALVILTGVLATSGNALSHTEFDYRTTINPWLRGLMVLQPDPELMSTVPIGFKIHMMTSFALYLVFPFTRLVHVFSLPIGYLRRSYVLYRRRDGSIRSNRN</sequence>
<reference evidence="15 16" key="1">
    <citation type="submission" date="2020-09" db="EMBL/GenBank/DDBJ databases">
        <title>Paenibacillus sp. strain PR3 16S rRNA gene Genome sequencing and assembly.</title>
        <authorList>
            <person name="Kim J."/>
        </authorList>
    </citation>
    <scope>NUCLEOTIDE SEQUENCE [LARGE SCALE GENOMIC DNA]</scope>
    <source>
        <strain evidence="15 16">PR3</strain>
    </source>
</reference>
<evidence type="ECO:0000313" key="16">
    <source>
        <dbReference type="Proteomes" id="UP000609346"/>
    </source>
</evidence>
<keyword evidence="8 13" id="KW-1133">Transmembrane helix</keyword>
<name>A0ABR8MRF2_9BACL</name>
<evidence type="ECO:0000256" key="11">
    <source>
        <dbReference type="ARBA" id="ARBA00023063"/>
    </source>
</evidence>
<keyword evidence="6" id="KW-0479">Metal-binding</keyword>
<dbReference type="EMBL" id="JACXZA010000002">
    <property type="protein sequence ID" value="MBD3918567.1"/>
    <property type="molecule type" value="Genomic_DNA"/>
</dbReference>
<dbReference type="InterPro" id="IPR023234">
    <property type="entry name" value="NarG-like_domain"/>
</dbReference>
<evidence type="ECO:0000256" key="13">
    <source>
        <dbReference type="SAM" id="Phobius"/>
    </source>
</evidence>
<evidence type="ECO:0000256" key="7">
    <source>
        <dbReference type="ARBA" id="ARBA00022982"/>
    </source>
</evidence>
<evidence type="ECO:0000256" key="2">
    <source>
        <dbReference type="ARBA" id="ARBA00022448"/>
    </source>
</evidence>